<sequence>MKFNLFFHLISFLYKPIIFVFIYHSSERDIIFNVVNENDESSIAAINNELKPECLCLIKRDETNENDEKNCLERMFDRDENRQYEQYYIEFIERIGLKFDVFEKFNDTNSNIEIFICHHIRKSDFLTFYEFIITYYLPVHKMTIEKFYSILYFLEYFRIQYDNKLRNAVKNIWISLMESNEIKYLNIEKVSFHFSKQHYFSHALFKKISQEYLKLLNDGNDSEFSFFIREYKYYIFYTYKGLFTEDRKHTLVIDNKFHTGFYKRVVVDRRSRRLFFTFLNTLDIKYLHIYELKERYWKSFCFILQNLKKIIDEIVFFCGCISDDVIRSLNANLNFENLKKIVFIKSKFVTSFIFKEHLAKINEFTFYEVHNYGRYILDEIKEGDLNIAGNIIKSLKYKYQQYSLEESINKINYIPEENKDFYLKLLNENNFKGKFRIIEYFRFKNNNLEVECFYEYKGRFNNISITFYQLNGNQFFTTENTILEENIKCIEISFSEIKSDLLRDILNIKGLESLEINYSNIYIENEIFINESIKYFRFSYSNSDSFHIFYKLIGMIKGLQEIYVCKINCFTLNRSVDQIFYITELTHENTHEMIDLLNFLTANKKFAFTAENKDISDSENPKNTLKFLFHKYDLSSIKQLSIRHFFIDNLDVKAFSNLLNLKELNISRIDFQNISFSELFCESHEYKIKRMKLIQINISEKDFIFIANLKKIEKIICECCNIQKKTYGWIKFLFNSEGYITLKYNTRNDNLSNEVINFIKEKFKTKYIVIRGI</sequence>
<name>A0A4Q9LSX5_9MICR</name>
<evidence type="ECO:0000313" key="1">
    <source>
        <dbReference type="EMBL" id="TBU11236.1"/>
    </source>
</evidence>
<dbReference type="SUPFAM" id="SSF52058">
    <property type="entry name" value="L domain-like"/>
    <property type="match status" value="1"/>
</dbReference>
<dbReference type="VEuPathDB" id="MicrosporidiaDB:CWI38_1310p0020"/>
<protein>
    <submittedName>
        <fullName evidence="1">Uncharacterized protein</fullName>
    </submittedName>
</protein>
<reference evidence="1 2" key="1">
    <citation type="submission" date="2017-12" db="EMBL/GenBank/DDBJ databases">
        <authorList>
            <person name="Pombert J.-F."/>
            <person name="Haag K.L."/>
            <person name="Ebert D."/>
        </authorList>
    </citation>
    <scope>NUCLEOTIDE SEQUENCE [LARGE SCALE GENOMIC DNA]</scope>
    <source>
        <strain evidence="1">IL-G-3</strain>
    </source>
</reference>
<keyword evidence="2" id="KW-1185">Reference proteome</keyword>
<dbReference type="Proteomes" id="UP000292282">
    <property type="component" value="Unassembled WGS sequence"/>
</dbReference>
<organism evidence="1 2">
    <name type="scientific">Hamiltosporidium tvaerminnensis</name>
    <dbReference type="NCBI Taxonomy" id="1176355"/>
    <lineage>
        <taxon>Eukaryota</taxon>
        <taxon>Fungi</taxon>
        <taxon>Fungi incertae sedis</taxon>
        <taxon>Microsporidia</taxon>
        <taxon>Dubosqiidae</taxon>
        <taxon>Hamiltosporidium</taxon>
    </lineage>
</organism>
<proteinExistence type="predicted"/>
<gene>
    <name evidence="1" type="ORF">CWI38_1310p0020</name>
</gene>
<accession>A0A4Q9LSX5</accession>
<dbReference type="AlphaFoldDB" id="A0A4Q9LSX5"/>
<comment type="caution">
    <text evidence="1">The sequence shown here is derived from an EMBL/GenBank/DDBJ whole genome shotgun (WGS) entry which is preliminary data.</text>
</comment>
<dbReference type="EMBL" id="PITK01001310">
    <property type="protein sequence ID" value="TBU11236.1"/>
    <property type="molecule type" value="Genomic_DNA"/>
</dbReference>
<evidence type="ECO:0000313" key="2">
    <source>
        <dbReference type="Proteomes" id="UP000292282"/>
    </source>
</evidence>